<feature type="compositionally biased region" description="Low complexity" evidence="1">
    <location>
        <begin position="16"/>
        <end position="28"/>
    </location>
</feature>
<keyword evidence="3" id="KW-1185">Reference proteome</keyword>
<comment type="caution">
    <text evidence="2">The sequence shown here is derived from an EMBL/GenBank/DDBJ whole genome shotgun (WGS) entry which is preliminary data.</text>
</comment>
<protein>
    <submittedName>
        <fullName evidence="2">Uncharacterized protein</fullName>
    </submittedName>
</protein>
<dbReference type="EMBL" id="JAULSY010000088">
    <property type="protein sequence ID" value="KAK0666394.1"/>
    <property type="molecule type" value="Genomic_DNA"/>
</dbReference>
<feature type="compositionally biased region" description="Polar residues" evidence="1">
    <location>
        <begin position="222"/>
        <end position="231"/>
    </location>
</feature>
<feature type="region of interest" description="Disordered" evidence="1">
    <location>
        <begin position="1"/>
        <end position="49"/>
    </location>
</feature>
<gene>
    <name evidence="2" type="ORF">QBC41DRAFT_358103</name>
</gene>
<name>A0AA39Z905_9PEZI</name>
<sequence length="231" mass="26492">MSFKSDYRNYTPQAPRRPTSIPTTTTTPHPAPPTTPIYNPQPPRRPTSLLSHLTPEQQAVIITARFEGAPATGVIPPGYQPPTYDPKYDLPEYSWDNLLLKFYQQTQESYIMEEEIKAENARRKITGELPCQSIPEGYVPPTYDPKYDLPEYSFEALLEKYKRQTEESYVMEAEIREEQRERLERARRYQAARRMAEEEAEKEEDGEVGGEKGEQGLAMTTPPASRQASLS</sequence>
<evidence type="ECO:0000313" key="3">
    <source>
        <dbReference type="Proteomes" id="UP001174997"/>
    </source>
</evidence>
<evidence type="ECO:0000313" key="2">
    <source>
        <dbReference type="EMBL" id="KAK0666394.1"/>
    </source>
</evidence>
<evidence type="ECO:0000256" key="1">
    <source>
        <dbReference type="SAM" id="MobiDB-lite"/>
    </source>
</evidence>
<feature type="compositionally biased region" description="Acidic residues" evidence="1">
    <location>
        <begin position="198"/>
        <end position="208"/>
    </location>
</feature>
<feature type="compositionally biased region" description="Pro residues" evidence="1">
    <location>
        <begin position="29"/>
        <end position="45"/>
    </location>
</feature>
<dbReference type="Proteomes" id="UP001174997">
    <property type="component" value="Unassembled WGS sequence"/>
</dbReference>
<dbReference type="AlphaFoldDB" id="A0AA39Z905"/>
<organism evidence="2 3">
    <name type="scientific">Cercophora samala</name>
    <dbReference type="NCBI Taxonomy" id="330535"/>
    <lineage>
        <taxon>Eukaryota</taxon>
        <taxon>Fungi</taxon>
        <taxon>Dikarya</taxon>
        <taxon>Ascomycota</taxon>
        <taxon>Pezizomycotina</taxon>
        <taxon>Sordariomycetes</taxon>
        <taxon>Sordariomycetidae</taxon>
        <taxon>Sordariales</taxon>
        <taxon>Lasiosphaeriaceae</taxon>
        <taxon>Cercophora</taxon>
    </lineage>
</organism>
<reference evidence="2" key="1">
    <citation type="submission" date="2023-06" db="EMBL/GenBank/DDBJ databases">
        <title>Genome-scale phylogeny and comparative genomics of the fungal order Sordariales.</title>
        <authorList>
            <consortium name="Lawrence Berkeley National Laboratory"/>
            <person name="Hensen N."/>
            <person name="Bonometti L."/>
            <person name="Westerberg I."/>
            <person name="Brannstrom I.O."/>
            <person name="Guillou S."/>
            <person name="Cros-Aarteil S."/>
            <person name="Calhoun S."/>
            <person name="Haridas S."/>
            <person name="Kuo A."/>
            <person name="Mondo S."/>
            <person name="Pangilinan J."/>
            <person name="Riley R."/>
            <person name="Labutti K."/>
            <person name="Andreopoulos B."/>
            <person name="Lipzen A."/>
            <person name="Chen C."/>
            <person name="Yanf M."/>
            <person name="Daum C."/>
            <person name="Ng V."/>
            <person name="Clum A."/>
            <person name="Steindorff A."/>
            <person name="Ohm R."/>
            <person name="Martin F."/>
            <person name="Silar P."/>
            <person name="Natvig D."/>
            <person name="Lalanne C."/>
            <person name="Gautier V."/>
            <person name="Ament-Velasquez S.L."/>
            <person name="Kruys A."/>
            <person name="Hutchinson M.I."/>
            <person name="Powell A.J."/>
            <person name="Barry K."/>
            <person name="Miller A.N."/>
            <person name="Grigoriev I.V."/>
            <person name="Debuchy R."/>
            <person name="Gladieux P."/>
            <person name="Thoren M.H."/>
            <person name="Johannesson H."/>
        </authorList>
    </citation>
    <scope>NUCLEOTIDE SEQUENCE</scope>
    <source>
        <strain evidence="2">CBS 307.81</strain>
    </source>
</reference>
<proteinExistence type="predicted"/>
<accession>A0AA39Z905</accession>
<feature type="region of interest" description="Disordered" evidence="1">
    <location>
        <begin position="180"/>
        <end position="231"/>
    </location>
</feature>